<feature type="region of interest" description="Disordered" evidence="4">
    <location>
        <begin position="59"/>
        <end position="122"/>
    </location>
</feature>
<evidence type="ECO:0000256" key="1">
    <source>
        <dbReference type="ARBA" id="ARBA00004123"/>
    </source>
</evidence>
<dbReference type="SUPFAM" id="SSF54236">
    <property type="entry name" value="Ubiquitin-like"/>
    <property type="match status" value="1"/>
</dbReference>
<protein>
    <submittedName>
        <fullName evidence="7">Uncharacterized protein</fullName>
    </submittedName>
</protein>
<evidence type="ECO:0000256" key="4">
    <source>
        <dbReference type="SAM" id="MobiDB-lite"/>
    </source>
</evidence>
<dbReference type="SUPFAM" id="SSF46689">
    <property type="entry name" value="Homeodomain-like"/>
    <property type="match status" value="1"/>
</dbReference>
<keyword evidence="2" id="KW-0238">DNA-binding</keyword>
<comment type="subcellular location">
    <subcellularLocation>
        <location evidence="1">Nucleus</location>
    </subcellularLocation>
</comment>
<dbReference type="InterPro" id="IPR001005">
    <property type="entry name" value="SANT/Myb"/>
</dbReference>
<evidence type="ECO:0000259" key="6">
    <source>
        <dbReference type="PROSITE" id="PS51294"/>
    </source>
</evidence>
<dbReference type="CDD" id="cd11660">
    <property type="entry name" value="SANT_TRF"/>
    <property type="match status" value="1"/>
</dbReference>
<evidence type="ECO:0000256" key="2">
    <source>
        <dbReference type="ARBA" id="ARBA00023125"/>
    </source>
</evidence>
<dbReference type="AlphaFoldDB" id="A0A5D2GDR5"/>
<accession>A0A5D2GDR5</accession>
<evidence type="ECO:0000313" key="8">
    <source>
        <dbReference type="Proteomes" id="UP000323506"/>
    </source>
</evidence>
<evidence type="ECO:0000256" key="3">
    <source>
        <dbReference type="ARBA" id="ARBA00023242"/>
    </source>
</evidence>
<feature type="region of interest" description="Disordered" evidence="4">
    <location>
        <begin position="253"/>
        <end position="274"/>
    </location>
</feature>
<dbReference type="SMART" id="SM00717">
    <property type="entry name" value="SANT"/>
    <property type="match status" value="1"/>
</dbReference>
<dbReference type="Pfam" id="PF23603">
    <property type="entry name" value="Ubiquitin_TPR1"/>
    <property type="match status" value="1"/>
</dbReference>
<dbReference type="EMBL" id="CM017692">
    <property type="protein sequence ID" value="TYH16221.1"/>
    <property type="molecule type" value="Genomic_DNA"/>
</dbReference>
<name>A0A5D2GDR5_GOSDA</name>
<feature type="compositionally biased region" description="Polar residues" evidence="4">
    <location>
        <begin position="97"/>
        <end position="122"/>
    </location>
</feature>
<gene>
    <name evidence="7" type="ORF">ES288_A05G100800v1</name>
</gene>
<dbReference type="GO" id="GO:0042162">
    <property type="term" value="F:telomeric DNA binding"/>
    <property type="evidence" value="ECO:0007669"/>
    <property type="project" value="UniProtKB-ARBA"/>
</dbReference>
<feature type="compositionally biased region" description="Polar residues" evidence="4">
    <location>
        <begin position="61"/>
        <end position="72"/>
    </location>
</feature>
<dbReference type="InterPro" id="IPR017930">
    <property type="entry name" value="Myb_dom"/>
</dbReference>
<dbReference type="PANTHER" id="PTHR21717:SF70">
    <property type="entry name" value="TELOMERE REPEAT-BINDING PROTEIN 2-RELATED"/>
    <property type="match status" value="1"/>
</dbReference>
<dbReference type="PANTHER" id="PTHR21717">
    <property type="entry name" value="TELOMERIC REPEAT BINDING PROTEIN"/>
    <property type="match status" value="1"/>
</dbReference>
<keyword evidence="8" id="KW-1185">Reference proteome</keyword>
<dbReference type="InterPro" id="IPR031105">
    <property type="entry name" value="TRP_plant"/>
</dbReference>
<evidence type="ECO:0000259" key="5">
    <source>
        <dbReference type="PROSITE" id="PS50090"/>
    </source>
</evidence>
<evidence type="ECO:0000313" key="7">
    <source>
        <dbReference type="EMBL" id="TYH16221.1"/>
    </source>
</evidence>
<dbReference type="Gene3D" id="1.10.246.220">
    <property type="match status" value="1"/>
</dbReference>
<feature type="compositionally biased region" description="Basic and acidic residues" evidence="4">
    <location>
        <begin position="79"/>
        <end position="92"/>
    </location>
</feature>
<dbReference type="GO" id="GO:0005634">
    <property type="term" value="C:nucleus"/>
    <property type="evidence" value="ECO:0007669"/>
    <property type="project" value="UniProtKB-SubCell"/>
</dbReference>
<feature type="domain" description="Myb-like" evidence="5">
    <location>
        <begin position="578"/>
        <end position="633"/>
    </location>
</feature>
<dbReference type="EMBL" id="CM017692">
    <property type="protein sequence ID" value="TYH16220.1"/>
    <property type="molecule type" value="Genomic_DNA"/>
</dbReference>
<dbReference type="PROSITE" id="PS50090">
    <property type="entry name" value="MYB_LIKE"/>
    <property type="match status" value="1"/>
</dbReference>
<sequence>MVLQKRLDYGFNGYQVPAIPRATRSARKRVPFRKRVEGNQTSAFDLLATVAGTLLLDKESSPASNNSWNAEDQSAVEKNNVKEERQDGDQSLKLETCNVSELVPQTNDPNYSSRESRSLQNGNQFGVTSALTTSECFERLDSQKLINGKIKNEMGSLACKLETGPFVSRTPGDCVEPVSENKVLTDEELDRTNKASTGEVADKCPLEDPLVLDGKPPAVVSSDSSIKAPSFGEHDPFISFPVQQYDVNVVSRDDDEKSSGCTHPSPIREPFRSTPRIGDRRIRKILASRYWKVALRSKNATYSNYDENLKSGYCNRSTYKRLRSGRNFPFKKRKFLHYTSESNSDGGTISEGISDLPEKNINGKASILYSKMHGVTGESSSLADQRKSFNSRDPHVKLRIKSFRVPELFIEIPESATVGSLKRTVKEAVTAILGGGLCVGVLLQGKKVRDDNKTLLQTGISRDNQMDALGFSLEPNPSHASPSLCPGGSPLTLPHDIPLPLARYLANPGLVNQVTCHPSTEPCIPNAGNFIESNNDCTADMFDKSTTESKALVAVPAMSVETLAAVPVHKKSKQSEVAQRRIRRPFSIAEVEALVQAVEKLGTGRWRDVKLRAFDNAKHRTYVDLKDKWKTLLHTARISPQQRRGEPVPQELLDRVLNAHTYWSQQQAKQQQLPESCLPHYNSTMIGSGRCDDDENILG</sequence>
<reference evidence="7 8" key="1">
    <citation type="submission" date="2019-06" db="EMBL/GenBank/DDBJ databases">
        <title>WGS assembly of Gossypium darwinii.</title>
        <authorList>
            <person name="Chen Z.J."/>
            <person name="Sreedasyam A."/>
            <person name="Ando A."/>
            <person name="Song Q."/>
            <person name="De L."/>
            <person name="Hulse-Kemp A."/>
            <person name="Ding M."/>
            <person name="Ye W."/>
            <person name="Kirkbride R."/>
            <person name="Jenkins J."/>
            <person name="Plott C."/>
            <person name="Lovell J."/>
            <person name="Lin Y.-M."/>
            <person name="Vaughn R."/>
            <person name="Liu B."/>
            <person name="Li W."/>
            <person name="Simpson S."/>
            <person name="Scheffler B."/>
            <person name="Saski C."/>
            <person name="Grover C."/>
            <person name="Hu G."/>
            <person name="Conover J."/>
            <person name="Carlson J."/>
            <person name="Shu S."/>
            <person name="Boston L."/>
            <person name="Williams M."/>
            <person name="Peterson D."/>
            <person name="Mcgee K."/>
            <person name="Jones D."/>
            <person name="Wendel J."/>
            <person name="Stelly D."/>
            <person name="Grimwood J."/>
            <person name="Schmutz J."/>
        </authorList>
    </citation>
    <scope>NUCLEOTIDE SEQUENCE [LARGE SCALE GENOMIC DNA]</scope>
    <source>
        <strain evidence="7">1808015.09</strain>
    </source>
</reference>
<keyword evidence="3" id="KW-0539">Nucleus</keyword>
<dbReference type="Proteomes" id="UP000323506">
    <property type="component" value="Chromosome A05"/>
</dbReference>
<dbReference type="InterPro" id="IPR057625">
    <property type="entry name" value="TPR1-6-like_ubiquitin"/>
</dbReference>
<proteinExistence type="predicted"/>
<feature type="domain" description="HTH myb-type" evidence="6">
    <location>
        <begin position="578"/>
        <end position="637"/>
    </location>
</feature>
<organism evidence="7 8">
    <name type="scientific">Gossypium darwinii</name>
    <name type="common">Darwin's cotton</name>
    <name type="synonym">Gossypium barbadense var. darwinii</name>
    <dbReference type="NCBI Taxonomy" id="34276"/>
    <lineage>
        <taxon>Eukaryota</taxon>
        <taxon>Viridiplantae</taxon>
        <taxon>Streptophyta</taxon>
        <taxon>Embryophyta</taxon>
        <taxon>Tracheophyta</taxon>
        <taxon>Spermatophyta</taxon>
        <taxon>Magnoliopsida</taxon>
        <taxon>eudicotyledons</taxon>
        <taxon>Gunneridae</taxon>
        <taxon>Pentapetalae</taxon>
        <taxon>rosids</taxon>
        <taxon>malvids</taxon>
        <taxon>Malvales</taxon>
        <taxon>Malvaceae</taxon>
        <taxon>Malvoideae</taxon>
        <taxon>Gossypium</taxon>
    </lineage>
</organism>
<dbReference type="InterPro" id="IPR009057">
    <property type="entry name" value="Homeodomain-like_sf"/>
</dbReference>
<dbReference type="InterPro" id="IPR029071">
    <property type="entry name" value="Ubiquitin-like_domsf"/>
</dbReference>
<dbReference type="PROSITE" id="PS51294">
    <property type="entry name" value="HTH_MYB"/>
    <property type="match status" value="1"/>
</dbReference>